<dbReference type="Proteomes" id="UP001472677">
    <property type="component" value="Unassembled WGS sequence"/>
</dbReference>
<dbReference type="EMBL" id="JBBPBM010000002">
    <property type="protein sequence ID" value="KAK8596995.1"/>
    <property type="molecule type" value="Genomic_DNA"/>
</dbReference>
<organism evidence="1 2">
    <name type="scientific">Hibiscus sabdariffa</name>
    <name type="common">roselle</name>
    <dbReference type="NCBI Taxonomy" id="183260"/>
    <lineage>
        <taxon>Eukaryota</taxon>
        <taxon>Viridiplantae</taxon>
        <taxon>Streptophyta</taxon>
        <taxon>Embryophyta</taxon>
        <taxon>Tracheophyta</taxon>
        <taxon>Spermatophyta</taxon>
        <taxon>Magnoliopsida</taxon>
        <taxon>eudicotyledons</taxon>
        <taxon>Gunneridae</taxon>
        <taxon>Pentapetalae</taxon>
        <taxon>rosids</taxon>
        <taxon>malvids</taxon>
        <taxon>Malvales</taxon>
        <taxon>Malvaceae</taxon>
        <taxon>Malvoideae</taxon>
        <taxon>Hibiscus</taxon>
    </lineage>
</organism>
<evidence type="ECO:0008006" key="3">
    <source>
        <dbReference type="Google" id="ProtNLM"/>
    </source>
</evidence>
<evidence type="ECO:0000313" key="2">
    <source>
        <dbReference type="Proteomes" id="UP001472677"/>
    </source>
</evidence>
<evidence type="ECO:0000313" key="1">
    <source>
        <dbReference type="EMBL" id="KAK8596995.1"/>
    </source>
</evidence>
<dbReference type="Gene3D" id="1.10.340.70">
    <property type="match status" value="1"/>
</dbReference>
<comment type="caution">
    <text evidence="1">The sequence shown here is derived from an EMBL/GenBank/DDBJ whole genome shotgun (WGS) entry which is preliminary data.</text>
</comment>
<reference evidence="1 2" key="1">
    <citation type="journal article" date="2024" name="G3 (Bethesda)">
        <title>Genome assembly of Hibiscus sabdariffa L. provides insights into metabolisms of medicinal natural products.</title>
        <authorList>
            <person name="Kim T."/>
        </authorList>
    </citation>
    <scope>NUCLEOTIDE SEQUENCE [LARGE SCALE GENOMIC DNA]</scope>
    <source>
        <strain evidence="1">TK-2024</strain>
        <tissue evidence="1">Old leaves</tissue>
    </source>
</reference>
<keyword evidence="2" id="KW-1185">Reference proteome</keyword>
<proteinExistence type="predicted"/>
<name>A0ABR2G8U0_9ROSI</name>
<gene>
    <name evidence="1" type="ORF">V6N12_065472</name>
</gene>
<accession>A0ABR2G8U0</accession>
<dbReference type="PANTHER" id="PTHR48475:SF1">
    <property type="entry name" value="RNASE H TYPE-1 DOMAIN-CONTAINING PROTEIN"/>
    <property type="match status" value="1"/>
</dbReference>
<protein>
    <recommendedName>
        <fullName evidence="3">Integrase zinc-binding domain-containing protein</fullName>
    </recommendedName>
</protein>
<sequence length="119" mass="13834">MEDTLVTELQEYLVAAEMTVESSADNSTVPWYADYVNYIVSGVIPYNLNHQGKKRFKHNVKEYFWDEPFLFKQCAYQIIRRCVHEEEQQHVLEQCHSSSYGGHFGGNKTSAKVFQSGLY</sequence>
<dbReference type="PANTHER" id="PTHR48475">
    <property type="entry name" value="RIBONUCLEASE H"/>
    <property type="match status" value="1"/>
</dbReference>